<sequence length="143" mass="16921">NNLDHHKGIYGILAILKCIADKYSFASVEKFSRVKVFFLHVAEAKLHLWSLHYQPDGFFNLWRELCLQIQPHFEDRMVILSQLIKFCWNTKCLLEQAVNNIVEVKNEYQEISPIYKYNPEMITHLRSIINPVILKLTKDLSFI</sequence>
<feature type="non-terminal residue" evidence="1">
    <location>
        <position position="1"/>
    </location>
</feature>
<dbReference type="OrthoDB" id="2279273at2759"/>
<proteinExistence type="predicted"/>
<gene>
    <name evidence="1" type="ORF">BCV72DRAFT_320099</name>
</gene>
<dbReference type="AlphaFoldDB" id="A0A1X0QPZ1"/>
<reference evidence="1" key="1">
    <citation type="journal article" date="2016" name="Proc. Natl. Acad. Sci. U.S.A.">
        <title>Lipid metabolic changes in an early divergent fungus govern the establishment of a mutualistic symbiosis with endobacteria.</title>
        <authorList>
            <person name="Lastovetsky O.A."/>
            <person name="Gaspar M.L."/>
            <person name="Mondo S.J."/>
            <person name="LaButti K.M."/>
            <person name="Sandor L."/>
            <person name="Grigoriev I.V."/>
            <person name="Henry S.A."/>
            <person name="Pawlowska T.E."/>
        </authorList>
    </citation>
    <scope>NUCLEOTIDE SEQUENCE [LARGE SCALE GENOMIC DNA]</scope>
    <source>
        <strain evidence="1">ATCC 52814</strain>
    </source>
</reference>
<accession>A0A1X0QPZ1</accession>
<name>A0A1X0QPZ1_RHIZD</name>
<dbReference type="EMBL" id="KV922093">
    <property type="protein sequence ID" value="ORE01842.1"/>
    <property type="molecule type" value="Genomic_DNA"/>
</dbReference>
<dbReference type="VEuPathDB" id="FungiDB:BCV72DRAFT_320099"/>
<organism evidence="1">
    <name type="scientific">Rhizopus microsporus var. microsporus</name>
    <dbReference type="NCBI Taxonomy" id="86635"/>
    <lineage>
        <taxon>Eukaryota</taxon>
        <taxon>Fungi</taxon>
        <taxon>Fungi incertae sedis</taxon>
        <taxon>Mucoromycota</taxon>
        <taxon>Mucoromycotina</taxon>
        <taxon>Mucoromycetes</taxon>
        <taxon>Mucorales</taxon>
        <taxon>Mucorineae</taxon>
        <taxon>Rhizopodaceae</taxon>
        <taxon>Rhizopus</taxon>
    </lineage>
</organism>
<protein>
    <submittedName>
        <fullName evidence="1">Uncharacterized protein</fullName>
    </submittedName>
</protein>
<evidence type="ECO:0000313" key="1">
    <source>
        <dbReference type="EMBL" id="ORE01842.1"/>
    </source>
</evidence>
<dbReference type="Proteomes" id="UP000242414">
    <property type="component" value="Unassembled WGS sequence"/>
</dbReference>